<dbReference type="AlphaFoldDB" id="A0AAV4C326"/>
<comment type="caution">
    <text evidence="5">The sequence shown here is derived from an EMBL/GenBank/DDBJ whole genome shotgun (WGS) entry which is preliminary data.</text>
</comment>
<organism evidence="5 6">
    <name type="scientific">Plakobranchus ocellatus</name>
    <dbReference type="NCBI Taxonomy" id="259542"/>
    <lineage>
        <taxon>Eukaryota</taxon>
        <taxon>Metazoa</taxon>
        <taxon>Spiralia</taxon>
        <taxon>Lophotrochozoa</taxon>
        <taxon>Mollusca</taxon>
        <taxon>Gastropoda</taxon>
        <taxon>Heterobranchia</taxon>
        <taxon>Euthyneura</taxon>
        <taxon>Panpulmonata</taxon>
        <taxon>Sacoglossa</taxon>
        <taxon>Placobranchoidea</taxon>
        <taxon>Plakobranchidae</taxon>
        <taxon>Plakobranchus</taxon>
    </lineage>
</organism>
<dbReference type="EMBL" id="BLXT01005746">
    <property type="protein sequence ID" value="GFO25393.1"/>
    <property type="molecule type" value="Genomic_DNA"/>
</dbReference>
<dbReference type="PROSITE" id="PS50097">
    <property type="entry name" value="BTB"/>
    <property type="match status" value="1"/>
</dbReference>
<dbReference type="Pfam" id="PF00651">
    <property type="entry name" value="BTB"/>
    <property type="match status" value="1"/>
</dbReference>
<dbReference type="SMART" id="SM00225">
    <property type="entry name" value="BTB"/>
    <property type="match status" value="1"/>
</dbReference>
<reference evidence="5 6" key="1">
    <citation type="journal article" date="2021" name="Elife">
        <title>Chloroplast acquisition without the gene transfer in kleptoplastic sea slugs, Plakobranchus ocellatus.</title>
        <authorList>
            <person name="Maeda T."/>
            <person name="Takahashi S."/>
            <person name="Yoshida T."/>
            <person name="Shimamura S."/>
            <person name="Takaki Y."/>
            <person name="Nagai Y."/>
            <person name="Toyoda A."/>
            <person name="Suzuki Y."/>
            <person name="Arimoto A."/>
            <person name="Ishii H."/>
            <person name="Satoh N."/>
            <person name="Nishiyama T."/>
            <person name="Hasebe M."/>
            <person name="Maruyama T."/>
            <person name="Minagawa J."/>
            <person name="Obokata J."/>
            <person name="Shigenobu S."/>
        </authorList>
    </citation>
    <scope>NUCLEOTIDE SEQUENCE [LARGE SCALE GENOMIC DNA]</scope>
</reference>
<feature type="compositionally biased region" description="Low complexity" evidence="3">
    <location>
        <begin position="327"/>
        <end position="337"/>
    </location>
</feature>
<keyword evidence="2" id="KW-0677">Repeat</keyword>
<evidence type="ECO:0000313" key="6">
    <source>
        <dbReference type="Proteomes" id="UP000735302"/>
    </source>
</evidence>
<dbReference type="Gene3D" id="3.30.710.10">
    <property type="entry name" value="Potassium Channel Kv1.1, Chain A"/>
    <property type="match status" value="1"/>
</dbReference>
<name>A0AAV4C326_9GAST</name>
<accession>A0AAV4C326</accession>
<keyword evidence="1" id="KW-0880">Kelch repeat</keyword>
<dbReference type="CDD" id="cd18186">
    <property type="entry name" value="BTB_POZ_ZBTB_KLHL-like"/>
    <property type="match status" value="1"/>
</dbReference>
<gene>
    <name evidence="5" type="ORF">PoB_005189800</name>
</gene>
<evidence type="ECO:0000256" key="2">
    <source>
        <dbReference type="ARBA" id="ARBA00022737"/>
    </source>
</evidence>
<feature type="compositionally biased region" description="Polar residues" evidence="3">
    <location>
        <begin position="310"/>
        <end position="326"/>
    </location>
</feature>
<feature type="region of interest" description="Disordered" evidence="3">
    <location>
        <begin position="310"/>
        <end position="338"/>
    </location>
</feature>
<proteinExistence type="predicted"/>
<evidence type="ECO:0000256" key="3">
    <source>
        <dbReference type="SAM" id="MobiDB-lite"/>
    </source>
</evidence>
<dbReference type="PANTHER" id="PTHR45632">
    <property type="entry name" value="LD33804P"/>
    <property type="match status" value="1"/>
</dbReference>
<evidence type="ECO:0000259" key="4">
    <source>
        <dbReference type="PROSITE" id="PS50097"/>
    </source>
</evidence>
<keyword evidence="6" id="KW-1185">Reference proteome</keyword>
<protein>
    <submittedName>
        <fullName evidence="5">Kelch-like 22</fullName>
    </submittedName>
</protein>
<sequence>MFKSKVRQDGHATAISHLAAMQENGELCDFTIIVAGQEISAHKCILAALCEYFRAAFRFGCSSQAEVFTAERSNSLDLTHLGCQHEVVEDVVRSFYTNEINLAPSLVQDLLLLADYLMYPELKNCVEAYMLQTLDHHTAVMYFQLVKHYGLNAAHFHDYFINQADAVSINTDTLQQYVFTGFFKFCSPLQICKFLLSTLDTILEKPVICDGAHNSSLHHDASRINQISSLLIQVFSSFPPCHITQWRKLVLQCIQEWKLKSFSDSKASPSLQEAFEKLKSITECQVSIKFCPPSHNCSVCSQIAASNKMPEQNTTAPSSSPVQDTDSNSSSGSKQASGICLRQSKTTMVVNSSECTQGLDKSNVCSTSLTSSPNVEPRQNQEIIVKSPSPEFFPSNILVLLAPSTEMSSQLMATDEGKRSCLENLECLIFNIIIQSKPSYLVLPEH</sequence>
<feature type="domain" description="BTB" evidence="4">
    <location>
        <begin position="28"/>
        <end position="104"/>
    </location>
</feature>
<dbReference type="PANTHER" id="PTHR45632:SF3">
    <property type="entry name" value="KELCH-LIKE PROTEIN 32"/>
    <property type="match status" value="1"/>
</dbReference>
<dbReference type="InterPro" id="IPR000210">
    <property type="entry name" value="BTB/POZ_dom"/>
</dbReference>
<evidence type="ECO:0000256" key="1">
    <source>
        <dbReference type="ARBA" id="ARBA00022441"/>
    </source>
</evidence>
<dbReference type="Proteomes" id="UP000735302">
    <property type="component" value="Unassembled WGS sequence"/>
</dbReference>
<dbReference type="InterPro" id="IPR011333">
    <property type="entry name" value="SKP1/BTB/POZ_sf"/>
</dbReference>
<dbReference type="SUPFAM" id="SSF54695">
    <property type="entry name" value="POZ domain"/>
    <property type="match status" value="1"/>
</dbReference>
<evidence type="ECO:0000313" key="5">
    <source>
        <dbReference type="EMBL" id="GFO25393.1"/>
    </source>
</evidence>